<keyword evidence="3" id="KW-1185">Reference proteome</keyword>
<dbReference type="EMBL" id="JANKHO010000175">
    <property type="protein sequence ID" value="KAJ3513860.1"/>
    <property type="molecule type" value="Genomic_DNA"/>
</dbReference>
<comment type="caution">
    <text evidence="2">The sequence shown here is derived from an EMBL/GenBank/DDBJ whole genome shotgun (WGS) entry which is preliminary data.</text>
</comment>
<evidence type="ECO:0000313" key="2">
    <source>
        <dbReference type="EMBL" id="KAJ3513860.1"/>
    </source>
</evidence>
<dbReference type="AlphaFoldDB" id="A0A9W8KAU4"/>
<sequence>MHLYLTSNSPWNTTYRTESGQVIYKAESRGLLGPRRIAISKIQPARTINLDADGKVPEEALRDAFTEIGMVEWHAVTYSKIRLYTFDKKDENETLVANFHQQHFGLVGKARPASLEVQPEFNHMADIIVITLIYIEKLRREKAGQTSD</sequence>
<name>A0A9W8KAU4_9AGAR</name>
<protein>
    <recommendedName>
        <fullName evidence="1">DUF6593 domain-containing protein</fullName>
    </recommendedName>
</protein>
<accession>A0A9W8KAU4</accession>
<organism evidence="2 3">
    <name type="scientific">Agrocybe chaxingu</name>
    <dbReference type="NCBI Taxonomy" id="84603"/>
    <lineage>
        <taxon>Eukaryota</taxon>
        <taxon>Fungi</taxon>
        <taxon>Dikarya</taxon>
        <taxon>Basidiomycota</taxon>
        <taxon>Agaricomycotina</taxon>
        <taxon>Agaricomycetes</taxon>
        <taxon>Agaricomycetidae</taxon>
        <taxon>Agaricales</taxon>
        <taxon>Agaricineae</taxon>
        <taxon>Strophariaceae</taxon>
        <taxon>Agrocybe</taxon>
    </lineage>
</organism>
<reference evidence="2" key="1">
    <citation type="submission" date="2022-07" db="EMBL/GenBank/DDBJ databases">
        <title>Genome Sequence of Agrocybe chaxingu.</title>
        <authorList>
            <person name="Buettner E."/>
        </authorList>
    </citation>
    <scope>NUCLEOTIDE SEQUENCE</scope>
    <source>
        <strain evidence="2">MP-N11</strain>
    </source>
</reference>
<evidence type="ECO:0000313" key="3">
    <source>
        <dbReference type="Proteomes" id="UP001148786"/>
    </source>
</evidence>
<dbReference type="Pfam" id="PF20236">
    <property type="entry name" value="DUF6593"/>
    <property type="match status" value="1"/>
</dbReference>
<dbReference type="OrthoDB" id="3360976at2759"/>
<evidence type="ECO:0000259" key="1">
    <source>
        <dbReference type="Pfam" id="PF20236"/>
    </source>
</evidence>
<dbReference type="Proteomes" id="UP001148786">
    <property type="component" value="Unassembled WGS sequence"/>
</dbReference>
<gene>
    <name evidence="2" type="ORF">NLJ89_g2722</name>
</gene>
<dbReference type="InterPro" id="IPR046528">
    <property type="entry name" value="DUF6593"/>
</dbReference>
<feature type="domain" description="DUF6593" evidence="1">
    <location>
        <begin position="72"/>
        <end position="141"/>
    </location>
</feature>
<proteinExistence type="predicted"/>